<dbReference type="RefSeq" id="WP_131555027.1">
    <property type="nucleotide sequence ID" value="NZ_SJSK01000006.1"/>
</dbReference>
<name>A0A4R0MN61_9SPHI</name>
<organism evidence="1 2">
    <name type="scientific">Pedobacter frigiditerrae</name>
    <dbReference type="NCBI Taxonomy" id="2530452"/>
    <lineage>
        <taxon>Bacteria</taxon>
        <taxon>Pseudomonadati</taxon>
        <taxon>Bacteroidota</taxon>
        <taxon>Sphingobacteriia</taxon>
        <taxon>Sphingobacteriales</taxon>
        <taxon>Sphingobacteriaceae</taxon>
        <taxon>Pedobacter</taxon>
    </lineage>
</organism>
<dbReference type="EMBL" id="SJSK01000006">
    <property type="protein sequence ID" value="TCC88063.1"/>
    <property type="molecule type" value="Genomic_DNA"/>
</dbReference>
<protein>
    <submittedName>
        <fullName evidence="1">YtxH domain-containing protein</fullName>
    </submittedName>
</protein>
<reference evidence="1 2" key="1">
    <citation type="submission" date="2019-02" db="EMBL/GenBank/DDBJ databases">
        <title>Pedobacter sp. RP-1-13 sp. nov., isolated from Arctic soil.</title>
        <authorList>
            <person name="Dahal R.H."/>
        </authorList>
    </citation>
    <scope>NUCLEOTIDE SEQUENCE [LARGE SCALE GENOMIC DNA]</scope>
    <source>
        <strain evidence="1 2">RP-1-13</strain>
    </source>
</reference>
<evidence type="ECO:0000313" key="1">
    <source>
        <dbReference type="EMBL" id="TCC88063.1"/>
    </source>
</evidence>
<dbReference type="OrthoDB" id="798795at2"/>
<comment type="caution">
    <text evidence="1">The sequence shown here is derived from an EMBL/GenBank/DDBJ whole genome shotgun (WGS) entry which is preliminary data.</text>
</comment>
<proteinExistence type="predicted"/>
<evidence type="ECO:0000313" key="2">
    <source>
        <dbReference type="Proteomes" id="UP000292884"/>
    </source>
</evidence>
<dbReference type="AlphaFoldDB" id="A0A4R0MN61"/>
<dbReference type="Proteomes" id="UP000292884">
    <property type="component" value="Unassembled WGS sequence"/>
</dbReference>
<keyword evidence="2" id="KW-1185">Reference proteome</keyword>
<sequence>MGFIKSALIGAAVYAAVQYITKKDVLTGRSILDDILERAPEYIEKAKIYAKEVEIKVEAPMPQEPIIPASY</sequence>
<gene>
    <name evidence="1" type="ORF">EZ428_20285</name>
</gene>
<accession>A0A4R0MN61</accession>